<evidence type="ECO:0000313" key="1">
    <source>
        <dbReference type="EMBL" id="MDM8275753.1"/>
    </source>
</evidence>
<reference evidence="1 2" key="2">
    <citation type="submission" date="2023-06" db="EMBL/GenBank/DDBJ databases">
        <authorList>
            <person name="Zeman M."/>
            <person name="Kubasova T."/>
            <person name="Jahodarova E."/>
            <person name="Nykrynova M."/>
            <person name="Rychlik I."/>
        </authorList>
    </citation>
    <scope>NUCLEOTIDE SEQUENCE [LARGE SCALE GENOMIC DNA]</scope>
    <source>
        <strain evidence="1 2">154_Feed</strain>
    </source>
</reference>
<evidence type="ECO:0000313" key="2">
    <source>
        <dbReference type="Proteomes" id="UP001529421"/>
    </source>
</evidence>
<dbReference type="EMBL" id="JAUDDZ010000019">
    <property type="protein sequence ID" value="MDM8275753.1"/>
    <property type="molecule type" value="Genomic_DNA"/>
</dbReference>
<comment type="caution">
    <text evidence="1">The sequence shown here is derived from an EMBL/GenBank/DDBJ whole genome shotgun (WGS) entry which is preliminary data.</text>
</comment>
<dbReference type="Proteomes" id="UP001529421">
    <property type="component" value="Unassembled WGS sequence"/>
</dbReference>
<dbReference type="RefSeq" id="WP_289545992.1">
    <property type="nucleotide sequence ID" value="NZ_JAUDDZ010000019.1"/>
</dbReference>
<organism evidence="1 2">
    <name type="scientific">Enorma phocaeensis</name>
    <dbReference type="NCBI Taxonomy" id="1871019"/>
    <lineage>
        <taxon>Bacteria</taxon>
        <taxon>Bacillati</taxon>
        <taxon>Actinomycetota</taxon>
        <taxon>Coriobacteriia</taxon>
        <taxon>Coriobacteriales</taxon>
        <taxon>Coriobacteriaceae</taxon>
        <taxon>Enorma</taxon>
    </lineage>
</organism>
<sequence>MDMKTAISENYDIYSIAETMNHIEAGEFGDDILSPKFKTFISSLDIDKYAALLDLFDADETGDDASEWLERVQSFMNSLSDEEKELLNRI</sequence>
<accession>A0ABT7VB76</accession>
<name>A0ABT7VB76_9ACTN</name>
<protein>
    <submittedName>
        <fullName evidence="1">Uncharacterized protein</fullName>
    </submittedName>
</protein>
<gene>
    <name evidence="1" type="ORF">QUW28_09660</name>
</gene>
<reference evidence="2" key="1">
    <citation type="submission" date="2023-06" db="EMBL/GenBank/DDBJ databases">
        <title>Identification and characterization of horizontal gene transfer across gut microbiota members of farm animals based on homology search.</title>
        <authorList>
            <person name="Zeman M."/>
            <person name="Kubasova T."/>
            <person name="Jahodarova E."/>
            <person name="Nykrynova M."/>
            <person name="Rychlik I."/>
        </authorList>
    </citation>
    <scope>NUCLEOTIDE SEQUENCE [LARGE SCALE GENOMIC DNA]</scope>
    <source>
        <strain evidence="2">154_Feed</strain>
    </source>
</reference>
<keyword evidence="2" id="KW-1185">Reference proteome</keyword>
<proteinExistence type="predicted"/>